<sequence>MAPTKNPMGHLGLETQAMMPMTTPFGLILDTQSLRSSVSVPNLGMALNMQPMGGPPPMPPMPNSALHPSDAMRSSHLKELSGSSAGSSLPALTRSSDSVGSSVAGPSSEALVRNSSSQSAQSDYSMTNKLAANRALSVEGFPSRSAFRSVHMAYLTKISFRRDKSLVTPAMYDAVAWYLLCRADGREEAIRQLGLEEDTSKGEREREAFKRWCIRTFRLGPGIMPHGATLPAQLDKQTVLERSALVATTCPGGYSIISVADGKPVAPPAQLYGVLVFCHKRTGHGGRDKTHAFLRKYFANVPKELVQAFIKMCPTCNFKRNRDAPFQDSIDGDIEASSESAPPSSPPASAPLVLHSAEQWQLNTQSIAPGLHLHHPVHYHPSHHKAPGTLTSPPSLAELQMGTLTSPPSLQELQIGTLTSPPSISDLSDAGSLSLSGAVAVSEGNFTAGLMNAQAHSTYIAPDFNLGGFSSGLGAGLDSITSAGFQLDGGSGLLTPSQFPFMRPNALSGSAATLTAPPESLQQRLTALALNNNNQAPMSSCSPAAAHSMLNDPTIVDWSSMIAQFDEYPPGSASSNRSMFWTEGAQPSSDAFLGEDDPRSAGGAAGADVDGDVTLSA</sequence>
<feature type="compositionally biased region" description="Basic residues" evidence="1">
    <location>
        <begin position="372"/>
        <end position="386"/>
    </location>
</feature>
<feature type="compositionally biased region" description="Low complexity" evidence="1">
    <location>
        <begin position="80"/>
        <end position="92"/>
    </location>
</feature>
<reference evidence="2" key="1">
    <citation type="journal article" date="2023" name="PhytoFront">
        <title>Draft Genome Resources of Seven Strains of Tilletia horrida, Causal Agent of Kernel Smut of Rice.</title>
        <authorList>
            <person name="Khanal S."/>
            <person name="Antony Babu S."/>
            <person name="Zhou X.G."/>
        </authorList>
    </citation>
    <scope>NUCLEOTIDE SEQUENCE</scope>
    <source>
        <strain evidence="2">TX6</strain>
    </source>
</reference>
<dbReference type="Proteomes" id="UP001176517">
    <property type="component" value="Unassembled WGS sequence"/>
</dbReference>
<comment type="caution">
    <text evidence="2">The sequence shown here is derived from an EMBL/GenBank/DDBJ whole genome shotgun (WGS) entry which is preliminary data.</text>
</comment>
<keyword evidence="3" id="KW-1185">Reference proteome</keyword>
<evidence type="ECO:0000256" key="1">
    <source>
        <dbReference type="SAM" id="MobiDB-lite"/>
    </source>
</evidence>
<evidence type="ECO:0008006" key="4">
    <source>
        <dbReference type="Google" id="ProtNLM"/>
    </source>
</evidence>
<proteinExistence type="predicted"/>
<feature type="compositionally biased region" description="Pro residues" evidence="1">
    <location>
        <begin position="53"/>
        <end position="62"/>
    </location>
</feature>
<name>A0AAN6GUM7_9BASI</name>
<feature type="compositionally biased region" description="Low complexity" evidence="1">
    <location>
        <begin position="115"/>
        <end position="124"/>
    </location>
</feature>
<feature type="region of interest" description="Disordered" evidence="1">
    <location>
        <begin position="327"/>
        <end position="351"/>
    </location>
</feature>
<feature type="compositionally biased region" description="Polar residues" evidence="1">
    <location>
        <begin position="93"/>
        <end position="105"/>
    </location>
</feature>
<evidence type="ECO:0000313" key="2">
    <source>
        <dbReference type="EMBL" id="KAK0553928.1"/>
    </source>
</evidence>
<feature type="region of interest" description="Disordered" evidence="1">
    <location>
        <begin position="585"/>
        <end position="617"/>
    </location>
</feature>
<dbReference type="EMBL" id="JAPDMZ010000044">
    <property type="protein sequence ID" value="KAK0553928.1"/>
    <property type="molecule type" value="Genomic_DNA"/>
</dbReference>
<protein>
    <recommendedName>
        <fullName evidence="4">Integrase zinc-binding domain-containing protein</fullName>
    </recommendedName>
</protein>
<feature type="region of interest" description="Disordered" evidence="1">
    <location>
        <begin position="372"/>
        <end position="402"/>
    </location>
</feature>
<gene>
    <name evidence="2" type="ORF">OC846_002325</name>
</gene>
<evidence type="ECO:0000313" key="3">
    <source>
        <dbReference type="Proteomes" id="UP001176517"/>
    </source>
</evidence>
<dbReference type="AlphaFoldDB" id="A0AAN6GUM7"/>
<accession>A0AAN6GUM7</accession>
<organism evidence="2 3">
    <name type="scientific">Tilletia horrida</name>
    <dbReference type="NCBI Taxonomy" id="155126"/>
    <lineage>
        <taxon>Eukaryota</taxon>
        <taxon>Fungi</taxon>
        <taxon>Dikarya</taxon>
        <taxon>Basidiomycota</taxon>
        <taxon>Ustilaginomycotina</taxon>
        <taxon>Exobasidiomycetes</taxon>
        <taxon>Tilletiales</taxon>
        <taxon>Tilletiaceae</taxon>
        <taxon>Tilletia</taxon>
    </lineage>
</organism>
<feature type="region of interest" description="Disordered" evidence="1">
    <location>
        <begin position="50"/>
        <end position="124"/>
    </location>
</feature>